<dbReference type="VEuPathDB" id="FungiDB:FUN_007795"/>
<protein>
    <submittedName>
        <fullName evidence="1">Uncharacterized protein</fullName>
    </submittedName>
</protein>
<proteinExistence type="predicted"/>
<comment type="caution">
    <text evidence="1">The sequence shown here is derived from an EMBL/GenBank/DDBJ whole genome shotgun (WGS) entry which is preliminary data.</text>
</comment>
<dbReference type="EMBL" id="LLXL01003306">
    <property type="protein sequence ID" value="PKK58927.1"/>
    <property type="molecule type" value="Genomic_DNA"/>
</dbReference>
<accession>A0A2N1MBC5</accession>
<name>A0A2N1MBC5_9GLOM</name>
<dbReference type="VEuPathDB" id="FungiDB:RhiirA1_386595"/>
<reference evidence="1 2" key="2">
    <citation type="submission" date="2017-10" db="EMBL/GenBank/DDBJ databases">
        <title>Extensive intraspecific genome diversity in a model arbuscular mycorrhizal fungus.</title>
        <authorList>
            <person name="Chen E.C.H."/>
            <person name="Morin E."/>
            <person name="Baudet D."/>
            <person name="Noel J."/>
            <person name="Ndikumana S."/>
            <person name="Charron P."/>
            <person name="St-Onge C."/>
            <person name="Giorgi J."/>
            <person name="Grigoriev I.V."/>
            <person name="Roux C."/>
            <person name="Martin F.M."/>
            <person name="Corradi N."/>
        </authorList>
    </citation>
    <scope>NUCLEOTIDE SEQUENCE [LARGE SCALE GENOMIC DNA]</scope>
    <source>
        <strain evidence="1 2">C2</strain>
    </source>
</reference>
<organism evidence="1 2">
    <name type="scientific">Rhizophagus irregularis</name>
    <dbReference type="NCBI Taxonomy" id="588596"/>
    <lineage>
        <taxon>Eukaryota</taxon>
        <taxon>Fungi</taxon>
        <taxon>Fungi incertae sedis</taxon>
        <taxon>Mucoromycota</taxon>
        <taxon>Glomeromycotina</taxon>
        <taxon>Glomeromycetes</taxon>
        <taxon>Glomerales</taxon>
        <taxon>Glomeraceae</taxon>
        <taxon>Rhizophagus</taxon>
    </lineage>
</organism>
<dbReference type="AlphaFoldDB" id="A0A2N1MBC5"/>
<gene>
    <name evidence="1" type="ORF">RhiirC2_720167</name>
</gene>
<reference evidence="1 2" key="1">
    <citation type="submission" date="2016-04" db="EMBL/GenBank/DDBJ databases">
        <title>Genome analyses suggest a sexual origin of heterokaryosis in a supposedly ancient asexual fungus.</title>
        <authorList>
            <person name="Ropars J."/>
            <person name="Sedzielewska K."/>
            <person name="Noel J."/>
            <person name="Charron P."/>
            <person name="Farinelli L."/>
            <person name="Marton T."/>
            <person name="Kruger M."/>
            <person name="Pelin A."/>
            <person name="Brachmann A."/>
            <person name="Corradi N."/>
        </authorList>
    </citation>
    <scope>NUCLEOTIDE SEQUENCE [LARGE SCALE GENOMIC DNA]</scope>
    <source>
        <strain evidence="1 2">C2</strain>
    </source>
</reference>
<sequence length="230" mass="26811">MFDFYDLNDQISVFSDTDSGFKESYDNEEYENNQYEDDFVIDFDEEGYFRALNSLINETDESDIEPDDTESELSEVSELDEDFYQVIGQDTDSKLTSCVLIDYIDGTYRTCGQVNCKKRLRELIGIWQIDSEIVTAVKNDLSKLGVCMSHFNFDQRIHKKKIKSMTKSTEESRIQQHQCLFCHQNHHYFTRGIGCMQHSWIILDRVILMPCIGQIDCHTLKESGNFCKSS</sequence>
<evidence type="ECO:0000313" key="1">
    <source>
        <dbReference type="EMBL" id="PKK58927.1"/>
    </source>
</evidence>
<dbReference type="Proteomes" id="UP000233469">
    <property type="component" value="Unassembled WGS sequence"/>
</dbReference>
<evidence type="ECO:0000313" key="2">
    <source>
        <dbReference type="Proteomes" id="UP000233469"/>
    </source>
</evidence>